<organism evidence="2 3">
    <name type="scientific">Allorhizobium borbori</name>
    <dbReference type="NCBI Taxonomy" id="485907"/>
    <lineage>
        <taxon>Bacteria</taxon>
        <taxon>Pseudomonadati</taxon>
        <taxon>Pseudomonadota</taxon>
        <taxon>Alphaproteobacteria</taxon>
        <taxon>Hyphomicrobiales</taxon>
        <taxon>Rhizobiaceae</taxon>
        <taxon>Rhizobium/Agrobacterium group</taxon>
        <taxon>Allorhizobium</taxon>
    </lineage>
</organism>
<dbReference type="EMBL" id="JACIDU010000017">
    <property type="protein sequence ID" value="MBB4105105.1"/>
    <property type="molecule type" value="Genomic_DNA"/>
</dbReference>
<dbReference type="Pfam" id="PF12146">
    <property type="entry name" value="Hydrolase_4"/>
    <property type="match status" value="1"/>
</dbReference>
<comment type="caution">
    <text evidence="2">The sequence shown here is derived from an EMBL/GenBank/DDBJ whole genome shotgun (WGS) entry which is preliminary data.</text>
</comment>
<dbReference type="InterPro" id="IPR051044">
    <property type="entry name" value="MAG_DAG_Lipase"/>
</dbReference>
<dbReference type="Proteomes" id="UP000584824">
    <property type="component" value="Unassembled WGS sequence"/>
</dbReference>
<sequence>MKNVERLESPTGASLAMRYWLPAGTPRAVLIVCHGLGEHAGRYGGLGEAMAEHGFATLAHDHRGHGLTTAPDAPRGRFAWRGGADLVIADVLAVRDHAERLHPGLPVFLLGHSMGGLIALNVAMTAPERFAGVAPWNMNAVPGAFLIGLARFILKAERALKGSDVPADLLPRLTLQAWNATIPGRRTDADWLSHDPAEVDAVLADPLCNNPATVSLWLDLFDLIAGWPARAGYARARSRPVFLLGGGEDPGTDGGKAIEKLAKRLRDDGFSSVKHSIYRYTRHDTFHDTGSREAIAELAAWCETALGHQGGRHASHRESQP</sequence>
<dbReference type="InterPro" id="IPR022742">
    <property type="entry name" value="Hydrolase_4"/>
</dbReference>
<evidence type="ECO:0000259" key="1">
    <source>
        <dbReference type="Pfam" id="PF12146"/>
    </source>
</evidence>
<accession>A0A7W6K4K9</accession>
<dbReference type="PANTHER" id="PTHR11614">
    <property type="entry name" value="PHOSPHOLIPASE-RELATED"/>
    <property type="match status" value="1"/>
</dbReference>
<dbReference type="SUPFAM" id="SSF53474">
    <property type="entry name" value="alpha/beta-Hydrolases"/>
    <property type="match status" value="1"/>
</dbReference>
<dbReference type="GO" id="GO:0016787">
    <property type="term" value="F:hydrolase activity"/>
    <property type="evidence" value="ECO:0007669"/>
    <property type="project" value="UniProtKB-KW"/>
</dbReference>
<dbReference type="AlphaFoldDB" id="A0A7W6K4K9"/>
<protein>
    <submittedName>
        <fullName evidence="2">Alpha-beta hydrolase superfamily lysophospholipase</fullName>
    </submittedName>
</protein>
<gene>
    <name evidence="2" type="ORF">GGQ66_003688</name>
</gene>
<proteinExistence type="predicted"/>
<evidence type="ECO:0000313" key="2">
    <source>
        <dbReference type="EMBL" id="MBB4105105.1"/>
    </source>
</evidence>
<keyword evidence="3" id="KW-1185">Reference proteome</keyword>
<reference evidence="2 3" key="1">
    <citation type="submission" date="2020-08" db="EMBL/GenBank/DDBJ databases">
        <title>Genomic Encyclopedia of Type Strains, Phase IV (KMG-IV): sequencing the most valuable type-strain genomes for metagenomic binning, comparative biology and taxonomic classification.</title>
        <authorList>
            <person name="Goeker M."/>
        </authorList>
    </citation>
    <scope>NUCLEOTIDE SEQUENCE [LARGE SCALE GENOMIC DNA]</scope>
    <source>
        <strain evidence="2 3">DSM 26385</strain>
    </source>
</reference>
<dbReference type="InterPro" id="IPR029058">
    <property type="entry name" value="AB_hydrolase_fold"/>
</dbReference>
<evidence type="ECO:0000313" key="3">
    <source>
        <dbReference type="Proteomes" id="UP000584824"/>
    </source>
</evidence>
<keyword evidence="2" id="KW-0378">Hydrolase</keyword>
<feature type="domain" description="Serine aminopeptidase S33" evidence="1">
    <location>
        <begin position="25"/>
        <end position="289"/>
    </location>
</feature>
<name>A0A7W6K4K9_9HYPH</name>
<dbReference type="RefSeq" id="WP_183794256.1">
    <property type="nucleotide sequence ID" value="NZ_JACIDU010000017.1"/>
</dbReference>
<dbReference type="Gene3D" id="3.40.50.1820">
    <property type="entry name" value="alpha/beta hydrolase"/>
    <property type="match status" value="1"/>
</dbReference>